<dbReference type="InterPro" id="IPR049946">
    <property type="entry name" value="RIBOSOMAL_L20_CS"/>
</dbReference>
<accession>A0A1L3GI55</accession>
<dbReference type="GO" id="GO:0005840">
    <property type="term" value="C:ribosome"/>
    <property type="evidence" value="ECO:0007669"/>
    <property type="project" value="UniProtKB-KW"/>
</dbReference>
<evidence type="ECO:0000256" key="4">
    <source>
        <dbReference type="ARBA" id="ARBA00022980"/>
    </source>
</evidence>
<name>A0A1L3GI55_SYNAC</name>
<keyword evidence="3 7" id="KW-0694">RNA-binding</keyword>
<dbReference type="Gene3D" id="1.10.1900.20">
    <property type="entry name" value="Ribosomal protein L20"/>
    <property type="match status" value="1"/>
</dbReference>
<evidence type="ECO:0000256" key="2">
    <source>
        <dbReference type="ARBA" id="ARBA00022730"/>
    </source>
</evidence>
<dbReference type="OrthoDB" id="9808966at2"/>
<evidence type="ECO:0000256" key="3">
    <source>
        <dbReference type="ARBA" id="ARBA00022884"/>
    </source>
</evidence>
<comment type="function">
    <text evidence="7 8">Binds directly to 23S ribosomal RNA and is necessary for the in vitro assembly process of the 50S ribosomal subunit. It is not involved in the protein synthesizing functions of that subunit.</text>
</comment>
<evidence type="ECO:0000256" key="1">
    <source>
        <dbReference type="ARBA" id="ARBA00007698"/>
    </source>
</evidence>
<keyword evidence="10" id="KW-1185">Reference proteome</keyword>
<sequence length="118" mass="13435">MPRVKRGFKARRRRNKILKLAKGYRGARSKLFRSATEAVDRALNYAFRDRRVKKRDFRALWIARINAAARENGLSYSRMVFGLKKAEIALDRKVLAELAVADPAGFSAIADKAKAQLQ</sequence>
<dbReference type="Proteomes" id="UP000182264">
    <property type="component" value="Chromosome"/>
</dbReference>
<dbReference type="EMBL" id="CP015518">
    <property type="protein sequence ID" value="APG25622.1"/>
    <property type="molecule type" value="Genomic_DNA"/>
</dbReference>
<dbReference type="NCBIfam" id="TIGR01032">
    <property type="entry name" value="rplT_bact"/>
    <property type="match status" value="1"/>
</dbReference>
<dbReference type="InterPro" id="IPR035566">
    <property type="entry name" value="Ribosomal_protein_bL20_C"/>
</dbReference>
<keyword evidence="2 7" id="KW-0699">rRNA-binding</keyword>
<evidence type="ECO:0000256" key="7">
    <source>
        <dbReference type="HAMAP-Rule" id="MF_00382"/>
    </source>
</evidence>
<dbReference type="RefSeq" id="WP_072287462.1">
    <property type="nucleotide sequence ID" value="NZ_CP015455.1"/>
</dbReference>
<comment type="similarity">
    <text evidence="1 7 8">Belongs to the bacterial ribosomal protein bL20 family.</text>
</comment>
<protein>
    <recommendedName>
        <fullName evidence="6 7">Large ribosomal subunit protein bL20</fullName>
    </recommendedName>
</protein>
<dbReference type="AlphaFoldDB" id="A0A1L3GI55"/>
<dbReference type="PANTHER" id="PTHR10986">
    <property type="entry name" value="39S RIBOSOMAL PROTEIN L20"/>
    <property type="match status" value="1"/>
</dbReference>
<dbReference type="STRING" id="29542.A6070_05835"/>
<keyword evidence="4 7" id="KW-0689">Ribosomal protein</keyword>
<evidence type="ECO:0000313" key="9">
    <source>
        <dbReference type="EMBL" id="APG25622.1"/>
    </source>
</evidence>
<dbReference type="GO" id="GO:0000027">
    <property type="term" value="P:ribosomal large subunit assembly"/>
    <property type="evidence" value="ECO:0007669"/>
    <property type="project" value="UniProtKB-UniRule"/>
</dbReference>
<evidence type="ECO:0000313" key="10">
    <source>
        <dbReference type="Proteomes" id="UP000182264"/>
    </source>
</evidence>
<dbReference type="Gene3D" id="6.10.160.10">
    <property type="match status" value="1"/>
</dbReference>
<dbReference type="FunFam" id="1.10.1900.20:FF:000001">
    <property type="entry name" value="50S ribosomal protein L20"/>
    <property type="match status" value="1"/>
</dbReference>
<dbReference type="Pfam" id="PF00453">
    <property type="entry name" value="Ribosomal_L20"/>
    <property type="match status" value="1"/>
</dbReference>
<dbReference type="GO" id="GO:0006412">
    <property type="term" value="P:translation"/>
    <property type="evidence" value="ECO:0007669"/>
    <property type="project" value="InterPro"/>
</dbReference>
<dbReference type="CDD" id="cd07026">
    <property type="entry name" value="Ribosomal_L20"/>
    <property type="match status" value="1"/>
</dbReference>
<evidence type="ECO:0000256" key="5">
    <source>
        <dbReference type="ARBA" id="ARBA00023274"/>
    </source>
</evidence>
<proteinExistence type="inferred from homology"/>
<reference evidence="9 10" key="1">
    <citation type="journal article" date="2017" name="Genome Announc.">
        <title>Complete Genome Sequences of Two Acetylene-Fermenting Pelobacter acetylenicus Strains.</title>
        <authorList>
            <person name="Sutton J.M."/>
            <person name="Baesman S.M."/>
            <person name="Fierst J.L."/>
            <person name="Poret-Peterson A.T."/>
            <person name="Oremland R.S."/>
            <person name="Dunlap D.S."/>
            <person name="Akob D.M."/>
        </authorList>
    </citation>
    <scope>NUCLEOTIDE SEQUENCE [LARGE SCALE GENOMIC DNA]</scope>
    <source>
        <strain evidence="9 10">DSM 3247</strain>
    </source>
</reference>
<organism evidence="9 10">
    <name type="scientific">Syntrophotalea acetylenica</name>
    <name type="common">Pelobacter acetylenicus</name>
    <dbReference type="NCBI Taxonomy" id="29542"/>
    <lineage>
        <taxon>Bacteria</taxon>
        <taxon>Pseudomonadati</taxon>
        <taxon>Thermodesulfobacteriota</taxon>
        <taxon>Desulfuromonadia</taxon>
        <taxon>Desulfuromonadales</taxon>
        <taxon>Syntrophotaleaceae</taxon>
        <taxon>Syntrophotalea</taxon>
    </lineage>
</organism>
<dbReference type="HAMAP" id="MF_00382">
    <property type="entry name" value="Ribosomal_bL20"/>
    <property type="match status" value="1"/>
</dbReference>
<evidence type="ECO:0000256" key="8">
    <source>
        <dbReference type="RuleBase" id="RU000560"/>
    </source>
</evidence>
<dbReference type="GO" id="GO:1990904">
    <property type="term" value="C:ribonucleoprotein complex"/>
    <property type="evidence" value="ECO:0007669"/>
    <property type="project" value="UniProtKB-KW"/>
</dbReference>
<dbReference type="KEGG" id="pace:A6070_05835"/>
<dbReference type="SUPFAM" id="SSF74731">
    <property type="entry name" value="Ribosomal protein L20"/>
    <property type="match status" value="1"/>
</dbReference>
<gene>
    <name evidence="7" type="primary">rplT</name>
    <name evidence="9" type="ORF">A7E75_11800</name>
</gene>
<dbReference type="InterPro" id="IPR005813">
    <property type="entry name" value="Ribosomal_bL20"/>
</dbReference>
<dbReference type="PRINTS" id="PR00062">
    <property type="entry name" value="RIBOSOMALL20"/>
</dbReference>
<dbReference type="GO" id="GO:0019843">
    <property type="term" value="F:rRNA binding"/>
    <property type="evidence" value="ECO:0007669"/>
    <property type="project" value="UniProtKB-UniRule"/>
</dbReference>
<dbReference type="GO" id="GO:0003735">
    <property type="term" value="F:structural constituent of ribosome"/>
    <property type="evidence" value="ECO:0007669"/>
    <property type="project" value="InterPro"/>
</dbReference>
<dbReference type="PROSITE" id="PS00937">
    <property type="entry name" value="RIBOSOMAL_L20"/>
    <property type="match status" value="1"/>
</dbReference>
<evidence type="ECO:0000256" key="6">
    <source>
        <dbReference type="ARBA" id="ARBA00035172"/>
    </source>
</evidence>
<keyword evidence="5 7" id="KW-0687">Ribonucleoprotein</keyword>